<feature type="domain" description="WW" evidence="2">
    <location>
        <begin position="17"/>
        <end position="45"/>
    </location>
</feature>
<dbReference type="PROSITE" id="PS01159">
    <property type="entry name" value="WW_DOMAIN_1"/>
    <property type="match status" value="3"/>
</dbReference>
<dbReference type="InterPro" id="IPR000048">
    <property type="entry name" value="IQ_motif_EF-hand-BS"/>
</dbReference>
<dbReference type="CDD" id="cd00201">
    <property type="entry name" value="WW"/>
    <property type="match status" value="3"/>
</dbReference>
<dbReference type="SMART" id="SM00015">
    <property type="entry name" value="IQ"/>
    <property type="match status" value="2"/>
</dbReference>
<dbReference type="EMBL" id="BRXZ01000025">
    <property type="protein sequence ID" value="GMI03292.1"/>
    <property type="molecule type" value="Genomic_DNA"/>
</dbReference>
<proteinExistence type="predicted"/>
<dbReference type="SMART" id="SM00456">
    <property type="entry name" value="WW"/>
    <property type="match status" value="4"/>
</dbReference>
<dbReference type="OrthoDB" id="194556at2759"/>
<evidence type="ECO:0000313" key="3">
    <source>
        <dbReference type="EMBL" id="GMI03292.1"/>
    </source>
</evidence>
<comment type="caution">
    <text evidence="3">The sequence shown here is derived from an EMBL/GenBank/DDBJ whole genome shotgun (WGS) entry which is preliminary data.</text>
</comment>
<feature type="region of interest" description="Disordered" evidence="1">
    <location>
        <begin position="417"/>
        <end position="447"/>
    </location>
</feature>
<feature type="region of interest" description="Disordered" evidence="1">
    <location>
        <begin position="1060"/>
        <end position="1080"/>
    </location>
</feature>
<feature type="domain" description="WW" evidence="2">
    <location>
        <begin position="268"/>
        <end position="295"/>
    </location>
</feature>
<feature type="region of interest" description="Disordered" evidence="1">
    <location>
        <begin position="39"/>
        <end position="62"/>
    </location>
</feature>
<feature type="region of interest" description="Disordered" evidence="1">
    <location>
        <begin position="999"/>
        <end position="1020"/>
    </location>
</feature>
<dbReference type="Pfam" id="PF00397">
    <property type="entry name" value="WW"/>
    <property type="match status" value="2"/>
</dbReference>
<dbReference type="Gene3D" id="1.25.40.10">
    <property type="entry name" value="Tetratricopeptide repeat domain"/>
    <property type="match status" value="1"/>
</dbReference>
<feature type="domain" description="WW" evidence="2">
    <location>
        <begin position="85"/>
        <end position="119"/>
    </location>
</feature>
<feature type="compositionally biased region" description="Acidic residues" evidence="1">
    <location>
        <begin position="420"/>
        <end position="437"/>
    </location>
</feature>
<protein>
    <recommendedName>
        <fullName evidence="2">WW domain-containing protein</fullName>
    </recommendedName>
</protein>
<gene>
    <name evidence="3" type="ORF">TrRE_jg5636</name>
</gene>
<feature type="compositionally biased region" description="Gly residues" evidence="1">
    <location>
        <begin position="764"/>
        <end position="779"/>
    </location>
</feature>
<feature type="compositionally biased region" description="Acidic residues" evidence="1">
    <location>
        <begin position="1067"/>
        <end position="1076"/>
    </location>
</feature>
<sequence length="2273" mass="251095">QQGQTPFSKRSESAKKWVKEFDDNSNSFYYVNTMTNTSQWEKPTSLPPTARTGLTPQASSNAQTSITPYSISASADVHQQKVAIKNSASEWESAIDEITGERFYIHKVTGESQWEKPENFIEPTSLFMELKSLDAPMTAATQMKRQNMTTKKADVGVEEGMAVFSTAVSQDEIKKLNDRKVKADSESEDAAAAGMYKDGALSYIIRQKRAAEMLQKYVRGRKARRELRRRMKEKDSWVKENAKKTGAYDDIFDRLRGRGAKIRAIDNWEQWLDSSGRIFYYNPMDARGQWVPPLNFEKRMAIEEVERLDGRNKALQEDAAMRKLERNWENRTDVEAKWNKLELVQRDKMQASWNGNSWIRGLDSLRAGADFTRDALEMEKYVGLYGNLKQAEKGLDNIFDTAESAIAQRMVRGEGKIYEENDEEGLSSDGDEMDLESAAEKDSKTRAKKRERFIKTVSRGAQDVLNPEMLRRAFILRRGKGKNPLWCQLADPLTGFKFYKNKADYTFQWEKPKSWDEVPEDGEGEGGAKDVAARKKNKKSGKNGGGEDDFFEKASTPQKIVISIIGRDTKQQHKRLARTRLKLSHYEPSEGEFGENYLGLSASPSRGEAGCSNNMGAQTTLANLLTRASQSGPTSMRYNRLNSSSEEGWLRETVMDMYLDTQKAIGKDKNAKQQVKRLPPTGADKKKTMRFMESRGGAGGGIGGGFAMCKKELGKMSEMWPDEVRERRDLYSDSIWHAVRYFEALPTINTPRQRLKNRRRTGNVGNGGQGGKGGAGRGAGKQLPNSELLFFSHPKIHELDEAIKGIVAFAKSQMSQDRLTDWEADSLLSSRRTSNLAKAQYYSPASTAHQLNQATDRLLSYALPGKSSMVRSDTALGSGVRCTQRLVQLRDSGVGVVEVSFGDSVREHEDWCILMTTRGALNGKALPPLNFKPSSVPGALNERYYRAKKAENKGPIVPPLPKSKPPEVDSKEIYYLNKRIFTCQPGMPFELTMGQLNEEADEEGRGGAADEVQREKKKKKASWKPTNRVARVGFYGEGVKDFDQFLNLETGVVMYRETQCGERDGDTNTDEEEEGVREERERKENALLQIDAEARIVFDKHLENGLKSIFMSLNELKKGKDCVGIGLEVASLCKNRQFLHASKNLRLVSEILEIGIETENEFDGSKSSMEAPSEMLVSAAAAISLQGWWRGCRTRRDLRGEELARTLKGAEGVIVSPDVSVGGSKIWRIRAKGAGKENGGAAGEVIKDIQKEGGGAEQGGGEEQEDKARVQLRPEIEQIVDAAFAHVANGKDTVPELTVIVTLNTLHSDGGLKEKEKAGEGGSPLAALAGILPREGEGMDEIIRLCDGAGRLDKFLFRELFAHTNVVARRSARNGDLAVDVDIPPAGTQGNTRGPTHVDYALSGRVCIARGWALAAAGDIVGASRAAGTATKHLTRGSKLAGQTACDVEGLVKLAELLGGGIGDWESQCKLLEGCMRRHPSHPLVMRSGGRMLVDVTKAVGDLPHGFSQQAARFLSKCASEADRKAQTPGGKELYALERAECLYNLAEFELCHSRQVPTEGKDYEVPLVSVERKFRQALSIISVVTEKRGMVEAEAKVLCSRLNYSLGRVMHVYKGGLGGGQREAFNREEALRFYEKAKWWGERSLPGKSFSREGYEGCLAIGIHSACLLSNMGRVKEADLRFRSVLFKHQHEVGAGDGGAWMVYGAFLENVRGDLGGASMAYERGARVGKETGWEGKGYVALSQLFELQRGESERGLNYLQKAMNGAKSEGEVDGGKEGLLVMAAQFCSEVDGDVVTATQILDRVLEAKKGYGPALRWQGLLLARGGRAGDGIKKLRECCKWRGGGGKIYGAGYSCLAMMGLAHGVGAGEDVWEKTAKNVERAKGLLGRVLASEPWCRWTNLMAALVQLCYYGDAEKAKGYLEVCVRENGGGRAGLGNGVSECLGEEIPAEAMRVLARLHDLQGRRVAAVGTWKRLLVWHPGDRLGLAGLGMTLWGALRDGGRDFGEGELSALGEERLRDWKEEIREECTALFRASVGEEGGGKWGTGSGGVVPECHAMFAAFLQDEMEDDEAAMAQLGRAAKGWKVAQEGREEELGRGGEVASSTNDVPSTVLYRMGRSSESRGDLAAAEKFYTWAVEVDIKDAWGMENLGCVVRWAERDRKRARERYKVCMRRRRKWADAGGGGGALGEEDKEYELRIEEEVAFSARCYMLHSRLAVLAGLREQEVRGDADMGFEEAGISTETIEVVERGWEERSLGRVGGRDSWQQFAR</sequence>
<dbReference type="InterPro" id="IPR001202">
    <property type="entry name" value="WW_dom"/>
</dbReference>
<feature type="region of interest" description="Disordered" evidence="1">
    <location>
        <begin position="757"/>
        <end position="779"/>
    </location>
</feature>
<evidence type="ECO:0000259" key="2">
    <source>
        <dbReference type="PROSITE" id="PS50020"/>
    </source>
</evidence>
<accession>A0A9W7CB38</accession>
<dbReference type="Gene3D" id="2.20.70.10">
    <property type="match status" value="2"/>
</dbReference>
<feature type="non-terminal residue" evidence="3">
    <location>
        <position position="1"/>
    </location>
</feature>
<feature type="region of interest" description="Disordered" evidence="1">
    <location>
        <begin position="515"/>
        <end position="552"/>
    </location>
</feature>
<organism evidence="3 4">
    <name type="scientific">Triparma retinervis</name>
    <dbReference type="NCBI Taxonomy" id="2557542"/>
    <lineage>
        <taxon>Eukaryota</taxon>
        <taxon>Sar</taxon>
        <taxon>Stramenopiles</taxon>
        <taxon>Ochrophyta</taxon>
        <taxon>Bolidophyceae</taxon>
        <taxon>Parmales</taxon>
        <taxon>Triparmaceae</taxon>
        <taxon>Triparma</taxon>
    </lineage>
</organism>
<name>A0A9W7CB38_9STRA</name>
<dbReference type="InterPro" id="IPR036020">
    <property type="entry name" value="WW_dom_sf"/>
</dbReference>
<dbReference type="Proteomes" id="UP001165082">
    <property type="component" value="Unassembled WGS sequence"/>
</dbReference>
<dbReference type="InterPro" id="IPR011990">
    <property type="entry name" value="TPR-like_helical_dom_sf"/>
</dbReference>
<evidence type="ECO:0000313" key="4">
    <source>
        <dbReference type="Proteomes" id="UP001165082"/>
    </source>
</evidence>
<dbReference type="PROSITE" id="PS50096">
    <property type="entry name" value="IQ"/>
    <property type="match status" value="2"/>
</dbReference>
<feature type="compositionally biased region" description="Polar residues" evidence="1">
    <location>
        <begin position="52"/>
        <end position="62"/>
    </location>
</feature>
<evidence type="ECO:0000256" key="1">
    <source>
        <dbReference type="SAM" id="MobiDB-lite"/>
    </source>
</evidence>
<keyword evidence="4" id="KW-1185">Reference proteome</keyword>
<dbReference type="PROSITE" id="PS50020">
    <property type="entry name" value="WW_DOMAIN_2"/>
    <property type="match status" value="3"/>
</dbReference>
<reference evidence="3" key="1">
    <citation type="submission" date="2022-07" db="EMBL/GenBank/DDBJ databases">
        <title>Genome analysis of Parmales, a sister group of diatoms, reveals the evolutionary specialization of diatoms from phago-mixotrophs to photoautotrophs.</title>
        <authorList>
            <person name="Ban H."/>
            <person name="Sato S."/>
            <person name="Yoshikawa S."/>
            <person name="Kazumasa Y."/>
            <person name="Nakamura Y."/>
            <person name="Ichinomiya M."/>
            <person name="Saitoh K."/>
            <person name="Sato N."/>
            <person name="Blanc-Mathieu R."/>
            <person name="Endo H."/>
            <person name="Kuwata A."/>
            <person name="Ogata H."/>
        </authorList>
    </citation>
    <scope>NUCLEOTIDE SEQUENCE</scope>
</reference>
<dbReference type="SUPFAM" id="SSF51045">
    <property type="entry name" value="WW domain"/>
    <property type="match status" value="2"/>
</dbReference>
<dbReference type="SUPFAM" id="SSF48452">
    <property type="entry name" value="TPR-like"/>
    <property type="match status" value="1"/>
</dbReference>